<protein>
    <submittedName>
        <fullName evidence="2">Mannose-1-phosphate guanyltransferase</fullName>
        <ecNumber evidence="2">2.7.7.13</ecNumber>
    </submittedName>
</protein>
<dbReference type="RefSeq" id="XP_056075764.1">
    <property type="nucleotide sequence ID" value="XM_056208942.1"/>
</dbReference>
<dbReference type="OrthoDB" id="5364416at2759"/>
<organism evidence="2 3">
    <name type="scientific">Didymosphaeria variabile</name>
    <dbReference type="NCBI Taxonomy" id="1932322"/>
    <lineage>
        <taxon>Eukaryota</taxon>
        <taxon>Fungi</taxon>
        <taxon>Dikarya</taxon>
        <taxon>Ascomycota</taxon>
        <taxon>Pezizomycotina</taxon>
        <taxon>Dothideomycetes</taxon>
        <taxon>Pleosporomycetidae</taxon>
        <taxon>Pleosporales</taxon>
        <taxon>Massarineae</taxon>
        <taxon>Didymosphaeriaceae</taxon>
        <taxon>Didymosphaeria</taxon>
    </lineage>
</organism>
<feature type="region of interest" description="Disordered" evidence="1">
    <location>
        <begin position="21"/>
        <end position="43"/>
    </location>
</feature>
<sequence length="288" mass="32588">MFSPKRQASPQDPCAEIIDSAVTSAAPSRRASPQPSHKPNTGQEEEHVYVLTLNLSPSISVPLDQLREEYFPKHLNRTPAHITLFHALPHSQIEVIDATLNRLAARTRPYHISTGKPFRLRKGVAVLLGSGDEQSQHLREDLREKWLQWLSQQDSKSRGWQPHWTIMNKVEEEKKVISTFDTLRRILFEETYHGKALGFDLWKYKSGGWEHVKEYRFQGVGSGASTPGRGGRSRRNSLKDEGGLIKTNSWSRMADVWQTVTLGKKSSSYSSSRPESRRQSGSGGDGMR</sequence>
<gene>
    <name evidence="2" type="primary">MPG1_1</name>
    <name evidence="2" type="ORF">N0V89_000117</name>
</gene>
<accession>A0A9W8XW67</accession>
<name>A0A9W8XW67_9PLEO</name>
<feature type="region of interest" description="Disordered" evidence="1">
    <location>
        <begin position="220"/>
        <end position="240"/>
    </location>
</feature>
<dbReference type="Pfam" id="PF13563">
    <property type="entry name" value="2_5_RNA_ligase2"/>
    <property type="match status" value="1"/>
</dbReference>
<comment type="caution">
    <text evidence="2">The sequence shown here is derived from an EMBL/GenBank/DDBJ whole genome shotgun (WGS) entry which is preliminary data.</text>
</comment>
<dbReference type="Gene3D" id="3.90.1140.10">
    <property type="entry name" value="Cyclic phosphodiesterase"/>
    <property type="match status" value="1"/>
</dbReference>
<keyword evidence="2" id="KW-0548">Nucleotidyltransferase</keyword>
<dbReference type="SUPFAM" id="SSF55144">
    <property type="entry name" value="LigT-like"/>
    <property type="match status" value="1"/>
</dbReference>
<feature type="region of interest" description="Disordered" evidence="1">
    <location>
        <begin position="263"/>
        <end position="288"/>
    </location>
</feature>
<dbReference type="InterPro" id="IPR009097">
    <property type="entry name" value="Cyclic_Pdiesterase"/>
</dbReference>
<dbReference type="EC" id="2.7.7.13" evidence="2"/>
<dbReference type="GeneID" id="80903647"/>
<proteinExistence type="predicted"/>
<reference evidence="2" key="1">
    <citation type="submission" date="2022-10" db="EMBL/GenBank/DDBJ databases">
        <title>Tapping the CABI collections for fungal endophytes: first genome assemblies for Collariella, Neodidymelliopsis, Ascochyta clinopodiicola, Didymella pomorum, Didymosphaeria variabile, Neocosmospora piperis and Neocucurbitaria cava.</title>
        <authorList>
            <person name="Hill R."/>
        </authorList>
    </citation>
    <scope>NUCLEOTIDE SEQUENCE</scope>
    <source>
        <strain evidence="2">IMI 356815</strain>
    </source>
</reference>
<dbReference type="AlphaFoldDB" id="A0A9W8XW67"/>
<evidence type="ECO:0000313" key="2">
    <source>
        <dbReference type="EMBL" id="KAJ4359562.1"/>
    </source>
</evidence>
<keyword evidence="2" id="KW-0808">Transferase</keyword>
<dbReference type="EMBL" id="JAPEUX010000001">
    <property type="protein sequence ID" value="KAJ4359562.1"/>
    <property type="molecule type" value="Genomic_DNA"/>
</dbReference>
<evidence type="ECO:0000313" key="3">
    <source>
        <dbReference type="Proteomes" id="UP001140513"/>
    </source>
</evidence>
<dbReference type="GO" id="GO:0004475">
    <property type="term" value="F:mannose-1-phosphate guanylyltransferase (GTP) activity"/>
    <property type="evidence" value="ECO:0007669"/>
    <property type="project" value="UniProtKB-EC"/>
</dbReference>
<keyword evidence="3" id="KW-1185">Reference proteome</keyword>
<dbReference type="Proteomes" id="UP001140513">
    <property type="component" value="Unassembled WGS sequence"/>
</dbReference>
<feature type="compositionally biased region" description="Polar residues" evidence="1">
    <location>
        <begin position="21"/>
        <end position="42"/>
    </location>
</feature>
<evidence type="ECO:0000256" key="1">
    <source>
        <dbReference type="SAM" id="MobiDB-lite"/>
    </source>
</evidence>